<protein>
    <recommendedName>
        <fullName evidence="4">Cobyric acid synthase</fullName>
    </recommendedName>
</protein>
<feature type="active site" evidence="4">
    <location>
        <position position="445"/>
    </location>
</feature>
<dbReference type="HAMAP" id="MF_00028">
    <property type="entry name" value="CobQ"/>
    <property type="match status" value="1"/>
</dbReference>
<dbReference type="CDD" id="cd05389">
    <property type="entry name" value="CobQ_N"/>
    <property type="match status" value="1"/>
</dbReference>
<reference evidence="7 8" key="1">
    <citation type="submission" date="2023-01" db="EMBL/GenBank/DDBJ databases">
        <title>Cultivation and genomic characterization of new, ubiquitous marine nitrite-oxidizing bacteria from the Nitrospirales.</title>
        <authorList>
            <person name="Mueller A.J."/>
            <person name="Daebeler A."/>
            <person name="Herbold C.W."/>
            <person name="Kirkegaard R.H."/>
            <person name="Daims H."/>
        </authorList>
    </citation>
    <scope>NUCLEOTIDE SEQUENCE [LARGE SCALE GENOMIC DNA]</scope>
    <source>
        <strain evidence="7 8">VA</strain>
    </source>
</reference>
<evidence type="ECO:0000259" key="5">
    <source>
        <dbReference type="Pfam" id="PF01656"/>
    </source>
</evidence>
<dbReference type="Pfam" id="PF07685">
    <property type="entry name" value="GATase_3"/>
    <property type="match status" value="1"/>
</dbReference>
<dbReference type="CDD" id="cd01750">
    <property type="entry name" value="GATase1_CobQ"/>
    <property type="match status" value="1"/>
</dbReference>
<evidence type="ECO:0000256" key="4">
    <source>
        <dbReference type="HAMAP-Rule" id="MF_00028"/>
    </source>
</evidence>
<feature type="domain" description="CobQ/CobB/MinD/ParA nucleotide binding" evidence="5">
    <location>
        <begin position="5"/>
        <end position="232"/>
    </location>
</feature>
<feature type="active site" description="Nucleophile" evidence="4">
    <location>
        <position position="333"/>
    </location>
</feature>
<dbReference type="InterPro" id="IPR047045">
    <property type="entry name" value="CobQ_N"/>
</dbReference>
<keyword evidence="3 4" id="KW-0315">Glutamine amidotransferase</keyword>
<evidence type="ECO:0000313" key="8">
    <source>
        <dbReference type="Proteomes" id="UP001302719"/>
    </source>
</evidence>
<dbReference type="SUPFAM" id="SSF52540">
    <property type="entry name" value="P-loop containing nucleoside triphosphate hydrolases"/>
    <property type="match status" value="1"/>
</dbReference>
<dbReference type="Gene3D" id="3.40.50.880">
    <property type="match status" value="1"/>
</dbReference>
<dbReference type="GO" id="GO:0015420">
    <property type="term" value="F:ABC-type vitamin B12 transporter activity"/>
    <property type="evidence" value="ECO:0007669"/>
    <property type="project" value="UniProtKB-UniRule"/>
</dbReference>
<dbReference type="PANTHER" id="PTHR21343">
    <property type="entry name" value="DETHIOBIOTIN SYNTHETASE"/>
    <property type="match status" value="1"/>
</dbReference>
<proteinExistence type="inferred from homology"/>
<dbReference type="GO" id="GO:0009236">
    <property type="term" value="P:cobalamin biosynthetic process"/>
    <property type="evidence" value="ECO:0007669"/>
    <property type="project" value="UniProtKB-UniRule"/>
</dbReference>
<evidence type="ECO:0000256" key="1">
    <source>
        <dbReference type="ARBA" id="ARBA00004953"/>
    </source>
</evidence>
<accession>A0AA96GD25</accession>
<comment type="function">
    <text evidence="4">Catalyzes amidations at positions B, D, E, and G on adenosylcobyrinic A,C-diamide. NH(2) groups are provided by glutamine, and one molecule of ATP is hydrogenolyzed for each amidation.</text>
</comment>
<evidence type="ECO:0000256" key="3">
    <source>
        <dbReference type="ARBA" id="ARBA00022962"/>
    </source>
</evidence>
<dbReference type="GO" id="GO:0003824">
    <property type="term" value="F:catalytic activity"/>
    <property type="evidence" value="ECO:0007669"/>
    <property type="project" value="InterPro"/>
</dbReference>
<gene>
    <name evidence="4" type="primary">cobQ</name>
    <name evidence="7" type="ORF">PP769_12090</name>
</gene>
<dbReference type="EMBL" id="CP116967">
    <property type="protein sequence ID" value="WNM56718.1"/>
    <property type="molecule type" value="Genomic_DNA"/>
</dbReference>
<keyword evidence="2 4" id="KW-0169">Cobalamin biosynthesis</keyword>
<name>A0AA96GD25_9BACT</name>
<dbReference type="InterPro" id="IPR029062">
    <property type="entry name" value="Class_I_gatase-like"/>
</dbReference>
<evidence type="ECO:0000259" key="6">
    <source>
        <dbReference type="Pfam" id="PF07685"/>
    </source>
</evidence>
<dbReference type="PROSITE" id="PS51274">
    <property type="entry name" value="GATASE_COBBQ"/>
    <property type="match status" value="1"/>
</dbReference>
<dbReference type="Proteomes" id="UP001302719">
    <property type="component" value="Chromosome"/>
</dbReference>
<dbReference type="AlphaFoldDB" id="A0AA96GD25"/>
<keyword evidence="8" id="KW-1185">Reference proteome</keyword>
<dbReference type="InterPro" id="IPR004459">
    <property type="entry name" value="CobQ_synth"/>
</dbReference>
<feature type="domain" description="CobB/CobQ-like glutamine amidotransferase" evidence="6">
    <location>
        <begin position="254"/>
        <end position="452"/>
    </location>
</feature>
<comment type="similarity">
    <text evidence="4">Belongs to the CobB/CobQ family. CobQ subfamily.</text>
</comment>
<dbReference type="RefSeq" id="WP_312640408.1">
    <property type="nucleotide sequence ID" value="NZ_CP116967.1"/>
</dbReference>
<dbReference type="InterPro" id="IPR002586">
    <property type="entry name" value="CobQ/CobB/MinD/ParA_Nub-bd_dom"/>
</dbReference>
<dbReference type="PANTHER" id="PTHR21343:SF1">
    <property type="entry name" value="COBYRIC ACID SYNTHASE"/>
    <property type="match status" value="1"/>
</dbReference>
<sequence>MKRALAILGTGSDVGKSLVTAGLCRLLHRAGVRVAPFKAQNMSLNSFVTTDGGEMGRAQVLQAQACGLAPHVDMNPILLKPEADAKSQVIVQGQVWRSQNARDYFERKSQLVEFVKGSYDRLSKQYDVMVIEGAGSAAEMNLRDRDIVNWPIVEMADAAVVLVADIDRGGVFAQVIGTMDLLASEERQRVIGVVINKFRGDLTLFKDGVTIIEERTGVPVLGVLPYLRDLELDQEDSVDIDRLRKTSFEADTVNIAVVLLPHMSNFTDFNQVAAEPDVALRFVASPQELFGADAVILPGSKTTIADLEYLRKGGFEEALMAHVQRGNEMMGVCGGFQMLGKEITDPQHVETGGSTKGLGLLEVETELLAHKKTVQVRARSVPESWGHEYLVEGYEIHMGNTRTVHRIPSCFRILTGQVPRSVDEPESRVDGAMSLDGRVWGTYIHGVFDQPEFRRQWLNRVRVRKGLAPLGLEISEEVSQRMSQALNRWADHLEAHLDVKLIFSALGLEGSSPDRPHTSK</sequence>
<dbReference type="Pfam" id="PF01656">
    <property type="entry name" value="CbiA"/>
    <property type="match status" value="1"/>
</dbReference>
<dbReference type="NCBIfam" id="NF001989">
    <property type="entry name" value="PRK00784.1"/>
    <property type="match status" value="1"/>
</dbReference>
<dbReference type="InterPro" id="IPR033949">
    <property type="entry name" value="CobQ_GATase1"/>
</dbReference>
<comment type="pathway">
    <text evidence="1 4">Cofactor biosynthesis; adenosylcobalamin biosynthesis.</text>
</comment>
<dbReference type="Gene3D" id="3.40.50.300">
    <property type="entry name" value="P-loop containing nucleotide triphosphate hydrolases"/>
    <property type="match status" value="1"/>
</dbReference>
<dbReference type="KEGG" id="nall:PP769_12090"/>
<dbReference type="SUPFAM" id="SSF52317">
    <property type="entry name" value="Class I glutamine amidotransferase-like"/>
    <property type="match status" value="1"/>
</dbReference>
<dbReference type="InterPro" id="IPR011698">
    <property type="entry name" value="GATase_3"/>
</dbReference>
<evidence type="ECO:0000313" key="7">
    <source>
        <dbReference type="EMBL" id="WNM56718.1"/>
    </source>
</evidence>
<dbReference type="InterPro" id="IPR027417">
    <property type="entry name" value="P-loop_NTPase"/>
</dbReference>
<organism evidence="7 8">
    <name type="scientific">Candidatus Nitrospira allomarina</name>
    <dbReference type="NCBI Taxonomy" id="3020900"/>
    <lineage>
        <taxon>Bacteria</taxon>
        <taxon>Pseudomonadati</taxon>
        <taxon>Nitrospirota</taxon>
        <taxon>Nitrospiria</taxon>
        <taxon>Nitrospirales</taxon>
        <taxon>Nitrospiraceae</taxon>
        <taxon>Nitrospira</taxon>
    </lineage>
</organism>
<dbReference type="NCBIfam" id="TIGR00313">
    <property type="entry name" value="cobQ"/>
    <property type="match status" value="1"/>
</dbReference>
<evidence type="ECO:0000256" key="2">
    <source>
        <dbReference type="ARBA" id="ARBA00022573"/>
    </source>
</evidence>